<feature type="compositionally biased region" description="Basic and acidic residues" evidence="6">
    <location>
        <begin position="1091"/>
        <end position="1109"/>
    </location>
</feature>
<feature type="region of interest" description="Disordered" evidence="6">
    <location>
        <begin position="933"/>
        <end position="967"/>
    </location>
</feature>
<dbReference type="PANTHER" id="PTHR47972:SF14">
    <property type="entry name" value="KINESIN-LIKE PROTEIN KIN-14J"/>
    <property type="match status" value="1"/>
</dbReference>
<protein>
    <submittedName>
        <fullName evidence="9">Kinesin-4</fullName>
    </submittedName>
</protein>
<evidence type="ECO:0000256" key="5">
    <source>
        <dbReference type="SAM" id="Coils"/>
    </source>
</evidence>
<organism evidence="9 10">
    <name type="scientific">Dendrobium catenatum</name>
    <dbReference type="NCBI Taxonomy" id="906689"/>
    <lineage>
        <taxon>Eukaryota</taxon>
        <taxon>Viridiplantae</taxon>
        <taxon>Streptophyta</taxon>
        <taxon>Embryophyta</taxon>
        <taxon>Tracheophyta</taxon>
        <taxon>Spermatophyta</taxon>
        <taxon>Magnoliopsida</taxon>
        <taxon>Liliopsida</taxon>
        <taxon>Asparagales</taxon>
        <taxon>Orchidaceae</taxon>
        <taxon>Epidendroideae</taxon>
        <taxon>Malaxideae</taxon>
        <taxon>Dendrobiinae</taxon>
        <taxon>Dendrobium</taxon>
    </lineage>
</organism>
<dbReference type="InterPro" id="IPR036961">
    <property type="entry name" value="Kinesin_motor_dom_sf"/>
</dbReference>
<feature type="compositionally biased region" description="Basic residues" evidence="6">
    <location>
        <begin position="1110"/>
        <end position="1127"/>
    </location>
</feature>
<dbReference type="GO" id="GO:0007018">
    <property type="term" value="P:microtubule-based movement"/>
    <property type="evidence" value="ECO:0007669"/>
    <property type="project" value="InterPro"/>
</dbReference>
<dbReference type="GO" id="GO:0008017">
    <property type="term" value="F:microtubule binding"/>
    <property type="evidence" value="ECO:0007669"/>
    <property type="project" value="InterPro"/>
</dbReference>
<evidence type="ECO:0000256" key="1">
    <source>
        <dbReference type="ARBA" id="ARBA00010899"/>
    </source>
</evidence>
<dbReference type="FunFam" id="3.40.850.10:FF:000178">
    <property type="entry name" value="Kinesin-related protein3"/>
    <property type="match status" value="1"/>
</dbReference>
<feature type="compositionally biased region" description="Polar residues" evidence="6">
    <location>
        <begin position="986"/>
        <end position="998"/>
    </location>
</feature>
<dbReference type="Proteomes" id="UP000233837">
    <property type="component" value="Unassembled WGS sequence"/>
</dbReference>
<dbReference type="SUPFAM" id="SSF47576">
    <property type="entry name" value="Calponin-homology domain, CH-domain"/>
    <property type="match status" value="1"/>
</dbReference>
<dbReference type="GO" id="GO:0003777">
    <property type="term" value="F:microtubule motor activity"/>
    <property type="evidence" value="ECO:0007669"/>
    <property type="project" value="InterPro"/>
</dbReference>
<evidence type="ECO:0000256" key="3">
    <source>
        <dbReference type="ARBA" id="ARBA00023175"/>
    </source>
</evidence>
<dbReference type="Gene3D" id="3.40.850.10">
    <property type="entry name" value="Kinesin motor domain"/>
    <property type="match status" value="1"/>
</dbReference>
<evidence type="ECO:0000256" key="4">
    <source>
        <dbReference type="PROSITE-ProRule" id="PRU00283"/>
    </source>
</evidence>
<dbReference type="Gene3D" id="1.10.418.10">
    <property type="entry name" value="Calponin-like domain"/>
    <property type="match status" value="1"/>
</dbReference>
<dbReference type="STRING" id="906689.A0A2I0WWH8"/>
<keyword evidence="10" id="KW-1185">Reference proteome</keyword>
<feature type="region of interest" description="Disordered" evidence="6">
    <location>
        <begin position="986"/>
        <end position="1024"/>
    </location>
</feature>
<name>A0A2I0WWH8_9ASPA</name>
<feature type="compositionally biased region" description="Basic residues" evidence="6">
    <location>
        <begin position="23"/>
        <end position="32"/>
    </location>
</feature>
<evidence type="ECO:0000313" key="9">
    <source>
        <dbReference type="EMBL" id="PKU80012.1"/>
    </source>
</evidence>
<feature type="domain" description="Kinesin motor" evidence="8">
    <location>
        <begin position="550"/>
        <end position="893"/>
    </location>
</feature>
<dbReference type="InterPro" id="IPR027640">
    <property type="entry name" value="Kinesin-like_fam"/>
</dbReference>
<reference evidence="9 10" key="2">
    <citation type="journal article" date="2017" name="Nature">
        <title>The Apostasia genome and the evolution of orchids.</title>
        <authorList>
            <person name="Zhang G.Q."/>
            <person name="Liu K.W."/>
            <person name="Li Z."/>
            <person name="Lohaus R."/>
            <person name="Hsiao Y.Y."/>
            <person name="Niu S.C."/>
            <person name="Wang J.Y."/>
            <person name="Lin Y.C."/>
            <person name="Xu Q."/>
            <person name="Chen L.J."/>
            <person name="Yoshida K."/>
            <person name="Fujiwara S."/>
            <person name="Wang Z.W."/>
            <person name="Zhang Y.Q."/>
            <person name="Mitsuda N."/>
            <person name="Wang M."/>
            <person name="Liu G.H."/>
            <person name="Pecoraro L."/>
            <person name="Huang H.X."/>
            <person name="Xiao X.J."/>
            <person name="Lin M."/>
            <person name="Wu X.Y."/>
            <person name="Wu W.L."/>
            <person name="Chen Y.Y."/>
            <person name="Chang S.B."/>
            <person name="Sakamoto S."/>
            <person name="Ohme-Takagi M."/>
            <person name="Yagi M."/>
            <person name="Zeng S.J."/>
            <person name="Shen C.Y."/>
            <person name="Yeh C.M."/>
            <person name="Luo Y.B."/>
            <person name="Tsai W.C."/>
            <person name="Van de Peer Y."/>
            <person name="Liu Z.J."/>
        </authorList>
    </citation>
    <scope>NUCLEOTIDE SEQUENCE [LARGE SCALE GENOMIC DNA]</scope>
    <source>
        <tissue evidence="9">The whole plant</tissue>
    </source>
</reference>
<dbReference type="FunFam" id="3.40.850.10:FF:000111">
    <property type="entry name" value="p-loop nucleoside triphosphate hydrolase superfamily protein with CH (Calponin Homology) domain"/>
    <property type="match status" value="1"/>
</dbReference>
<dbReference type="EMBL" id="KZ502395">
    <property type="protein sequence ID" value="PKU80012.1"/>
    <property type="molecule type" value="Genomic_DNA"/>
</dbReference>
<comment type="similarity">
    <text evidence="1">Belongs to the TRAFAC class myosin-kinesin ATPase superfamily. Kinesin family. KIN-14 subfamily.</text>
</comment>
<dbReference type="InterPro" id="IPR001715">
    <property type="entry name" value="CH_dom"/>
</dbReference>
<proteinExistence type="inferred from homology"/>
<feature type="coiled-coil region" evidence="5">
    <location>
        <begin position="372"/>
        <end position="451"/>
    </location>
</feature>
<evidence type="ECO:0000313" key="10">
    <source>
        <dbReference type="Proteomes" id="UP000233837"/>
    </source>
</evidence>
<dbReference type="PANTHER" id="PTHR47972">
    <property type="entry name" value="KINESIN-LIKE PROTEIN KLP-3"/>
    <property type="match status" value="1"/>
</dbReference>
<feature type="region of interest" description="Disordered" evidence="6">
    <location>
        <begin position="1058"/>
        <end position="1140"/>
    </location>
</feature>
<dbReference type="SUPFAM" id="SSF52540">
    <property type="entry name" value="P-loop containing nucleoside triphosphate hydrolases"/>
    <property type="match status" value="1"/>
</dbReference>
<dbReference type="GO" id="GO:0005874">
    <property type="term" value="C:microtubule"/>
    <property type="evidence" value="ECO:0007669"/>
    <property type="project" value="UniProtKB-KW"/>
</dbReference>
<feature type="region of interest" description="Disordered" evidence="6">
    <location>
        <begin position="1"/>
        <end position="41"/>
    </location>
</feature>
<feature type="binding site" evidence="4">
    <location>
        <begin position="633"/>
        <end position="640"/>
    </location>
    <ligand>
        <name>ATP</name>
        <dbReference type="ChEBI" id="CHEBI:30616"/>
    </ligand>
</feature>
<evidence type="ECO:0000259" key="7">
    <source>
        <dbReference type="PROSITE" id="PS50021"/>
    </source>
</evidence>
<dbReference type="PROSITE" id="PS50021">
    <property type="entry name" value="CH"/>
    <property type="match status" value="1"/>
</dbReference>
<dbReference type="PROSITE" id="PS50067">
    <property type="entry name" value="KINESIN_MOTOR_2"/>
    <property type="match status" value="1"/>
</dbReference>
<feature type="domain" description="Calponin-homology (CH)" evidence="7">
    <location>
        <begin position="70"/>
        <end position="177"/>
    </location>
</feature>
<sequence length="1177" mass="131810">MERRNSLKKEKEENHSEGERKARNQHYRSHAAKGREYGEMSKFEEEANLNLEGEDCESDGIGSMSAADASGKRRRVVEWLNSLFPSLNIPLEASDEELRALLFDGTVLCGVEKRQDPSAMENQRGAYISFEQRREKVRRFLSAVEGMGLPSFTVDDLENGSISAVLDCLLSLRDHFNSKLGEGDIHGTANCGNKTRKKWFTSKDDRGAMDVCEGNLVRSGKNSPTGEEENKNKYSESIFHRVWHSSAVPEQTASLRHGGHKFHEVFQLKHGRYSDIPAAKISEIIKSNGLDNAPTQSLLSVINRILDESIDRKNGEMPLRVASLLRKVVQEIERRISTQTEHIRNQNDLIKAREEKYQSRIRVLETLAAGTNEEVQVKKTAIESKKQEEQQTLKLMKEKENNDRMILEFKQELEAINNTYEDHYQQLDAKAKQNEARLQERTKEAEFLLAESSKRMNELKAFSEFKFHNWTKKENVFHNFISFQLQSLKGLRTSSESIKVEVNNSQRQWTEELNSMGFRLKVLLDAAENYQTILAENRKLYNEVQELKGNIRVYCRLRPFLPSQFAKSTVDYIGDNGELGLVNPSRQGKDGHRVFKFNKVFGQTATQVQVFLDIQPLIRSVLDGYNVCIFAYGQTGSGKTYTMSGPDSPSEEEWGVNYRALNDLFQISQARRNAYNYEVRVQMVEIYNEQIRDLLSDSGSQKRYPYLAFLKILNAMLLEIGQKISSQPDGSAVPDARMVPVKSSNDVLAKMKLGQANRAVGSTALNERSSRSHCILTVHVRGEDLKTGSTSRACLHLIDLAGSERVDRSEVTGERLKEAQYINKSLSALGDVIFALSQKSAHVPYRNSKLTQILQSSLGGQAKTLMLVQINPDGDSYSETLSTLKFAERVSGVELGSARCNKEGKDVKDLIEQVASLKDTIARKDNEIEQLQRLKDRRVHSPKSNSLRQSSSSGVSSSGGVTQQGGGKVAKFIEKDVLDAENFSEFSSQNSDVGSQLSMCDGGNADEGYHVDKETGDYGDEVSDGQMSDVSAGDLSLGKESVYSVGSNIESAIHPMAAKPSEVPTEISKSPSQIPKHLPHRTGQAPSTRAKSNDSLKSPGKDEASDPRCFRRRSRGRKSRSTTHHFIGKPATESGQPVDLRRSGVEEMCRTRIGQSCSLCERGGEEKNRRTSCSKGE</sequence>
<keyword evidence="4" id="KW-0547">Nucleotide-binding</keyword>
<dbReference type="InterPro" id="IPR036872">
    <property type="entry name" value="CH_dom_sf"/>
</dbReference>
<keyword evidence="5" id="KW-0175">Coiled coil</keyword>
<keyword evidence="3 4" id="KW-0505">Motor protein</keyword>
<reference evidence="9 10" key="1">
    <citation type="journal article" date="2016" name="Sci. Rep.">
        <title>The Dendrobium catenatum Lindl. genome sequence provides insights into polysaccharide synthase, floral development and adaptive evolution.</title>
        <authorList>
            <person name="Zhang G.Q."/>
            <person name="Xu Q."/>
            <person name="Bian C."/>
            <person name="Tsai W.C."/>
            <person name="Yeh C.M."/>
            <person name="Liu K.W."/>
            <person name="Yoshida K."/>
            <person name="Zhang L.S."/>
            <person name="Chang S.B."/>
            <person name="Chen F."/>
            <person name="Shi Y."/>
            <person name="Su Y.Y."/>
            <person name="Zhang Y.Q."/>
            <person name="Chen L.J."/>
            <person name="Yin Y."/>
            <person name="Lin M."/>
            <person name="Huang H."/>
            <person name="Deng H."/>
            <person name="Wang Z.W."/>
            <person name="Zhu S.L."/>
            <person name="Zhao X."/>
            <person name="Deng C."/>
            <person name="Niu S.C."/>
            <person name="Huang J."/>
            <person name="Wang M."/>
            <person name="Liu G.H."/>
            <person name="Yang H.J."/>
            <person name="Xiao X.J."/>
            <person name="Hsiao Y.Y."/>
            <person name="Wu W.L."/>
            <person name="Chen Y.Y."/>
            <person name="Mitsuda N."/>
            <person name="Ohme-Takagi M."/>
            <person name="Luo Y.B."/>
            <person name="Van de Peer Y."/>
            <person name="Liu Z.J."/>
        </authorList>
    </citation>
    <scope>NUCLEOTIDE SEQUENCE [LARGE SCALE GENOMIC DNA]</scope>
    <source>
        <tissue evidence="9">The whole plant</tissue>
    </source>
</reference>
<accession>A0A2I0WWH8</accession>
<dbReference type="InterPro" id="IPR027417">
    <property type="entry name" value="P-loop_NTPase"/>
</dbReference>
<evidence type="ECO:0000256" key="2">
    <source>
        <dbReference type="ARBA" id="ARBA00022701"/>
    </source>
</evidence>
<dbReference type="SMART" id="SM00129">
    <property type="entry name" value="KISc"/>
    <property type="match status" value="1"/>
</dbReference>
<dbReference type="GO" id="GO:0005524">
    <property type="term" value="F:ATP binding"/>
    <property type="evidence" value="ECO:0007669"/>
    <property type="project" value="UniProtKB-UniRule"/>
</dbReference>
<evidence type="ECO:0000259" key="8">
    <source>
        <dbReference type="PROSITE" id="PS50067"/>
    </source>
</evidence>
<dbReference type="Pfam" id="PF00225">
    <property type="entry name" value="Kinesin"/>
    <property type="match status" value="1"/>
</dbReference>
<feature type="compositionally biased region" description="Basic and acidic residues" evidence="6">
    <location>
        <begin position="1"/>
        <end position="22"/>
    </location>
</feature>
<keyword evidence="4" id="KW-0067">ATP-binding</keyword>
<dbReference type="AlphaFoldDB" id="A0A2I0WWH8"/>
<feature type="compositionally biased region" description="Low complexity" evidence="6">
    <location>
        <begin position="949"/>
        <end position="961"/>
    </location>
</feature>
<keyword evidence="2" id="KW-0493">Microtubule</keyword>
<gene>
    <name evidence="9" type="primary">ATK4</name>
    <name evidence="9" type="ORF">MA16_Dca014377</name>
</gene>
<feature type="compositionally biased region" description="Basic and acidic residues" evidence="6">
    <location>
        <begin position="1007"/>
        <end position="1016"/>
    </location>
</feature>
<evidence type="ECO:0000256" key="6">
    <source>
        <dbReference type="SAM" id="MobiDB-lite"/>
    </source>
</evidence>
<dbReference type="PRINTS" id="PR00380">
    <property type="entry name" value="KINESINHEAVY"/>
</dbReference>
<dbReference type="InterPro" id="IPR001752">
    <property type="entry name" value="Kinesin_motor_dom"/>
</dbReference>